<comment type="similarity">
    <text evidence="3">Belongs to the N(4)/N(6)-methyltransferase family.</text>
</comment>
<dbReference type="EMBL" id="FP565575">
    <property type="protein sequence ID" value="CBE68393.1"/>
    <property type="molecule type" value="Genomic_DNA"/>
</dbReference>
<dbReference type="eggNOG" id="COG0863">
    <property type="taxonomic scope" value="Bacteria"/>
</dbReference>
<dbReference type="REBASE" id="22921">
    <property type="entry name" value="M.MoxORF1333P"/>
</dbReference>
<dbReference type="PRINTS" id="PR00508">
    <property type="entry name" value="S21N4MTFRASE"/>
</dbReference>
<evidence type="ECO:0000313" key="5">
    <source>
        <dbReference type="EMBL" id="CBE68393.1"/>
    </source>
</evidence>
<name>D5MF64_METO1</name>
<organism evidence="5 6">
    <name type="scientific">Methylomirabilis oxygeniifera</name>
    <dbReference type="NCBI Taxonomy" id="671143"/>
    <lineage>
        <taxon>Bacteria</taxon>
        <taxon>Candidatus Methylomirabilota</taxon>
        <taxon>Candidatus Methylomirabilia</taxon>
        <taxon>Candidatus Methylomirabilales</taxon>
        <taxon>Candidatus Methylomirabilaceae</taxon>
        <taxon>Candidatus Methylomirabilis</taxon>
    </lineage>
</organism>
<proteinExistence type="inferred from homology"/>
<accession>D5MF64</accession>
<evidence type="ECO:0000256" key="3">
    <source>
        <dbReference type="RuleBase" id="RU362026"/>
    </source>
</evidence>
<sequence>MRSELAALNAITDVVLACRPTAAKAQLLADENHVNRIYTGDSIAVLRSFPAASIDLSFWSPPYFVGKNYEAHLTFQQWQELLRGVIVEHARVMKSGSFMVINISDILCFTDTEMPRYMANNISNKKIAITREDVLAAMKKHPKASRYELAKLFGCSEQTIQRRAEHNNVRGGKYEAGTKVFVVGGLLQGWAESVGLYLYDRRIWHKDPCWANSRWHSNSYRAVDEFEYLYVFWKPGIIDVDRNRLKKNEWAEWGSRGVWNIRSVQRNGRHECEFPEMLAERVIRLFSDPGDVVIDPFVGSGTTTRMAHKLKRKYIGIDRLKKYTKLAESRTRENADSD</sequence>
<dbReference type="GO" id="GO:0032259">
    <property type="term" value="P:methylation"/>
    <property type="evidence" value="ECO:0007669"/>
    <property type="project" value="UniProtKB-KW"/>
</dbReference>
<dbReference type="GO" id="GO:0003677">
    <property type="term" value="F:DNA binding"/>
    <property type="evidence" value="ECO:0007669"/>
    <property type="project" value="InterPro"/>
</dbReference>
<dbReference type="SUPFAM" id="SSF53335">
    <property type="entry name" value="S-adenosyl-L-methionine-dependent methyltransferases"/>
    <property type="match status" value="1"/>
</dbReference>
<dbReference type="STRING" id="671143.DAMO_1333"/>
<dbReference type="AlphaFoldDB" id="D5MF64"/>
<dbReference type="Gene3D" id="3.40.50.150">
    <property type="entry name" value="Vaccinia Virus protein VP39"/>
    <property type="match status" value="1"/>
</dbReference>
<feature type="domain" description="DNA methylase N-4/N-6" evidence="4">
    <location>
        <begin position="54"/>
        <end position="328"/>
    </location>
</feature>
<gene>
    <name evidence="5" type="primary">bglIM</name>
    <name evidence="5" type="ORF">DAMO_1333</name>
</gene>
<evidence type="ECO:0000259" key="4">
    <source>
        <dbReference type="Pfam" id="PF01555"/>
    </source>
</evidence>
<dbReference type="EC" id="2.1.1.-" evidence="3"/>
<dbReference type="PATRIC" id="fig|671143.5.peg.1166"/>
<dbReference type="Proteomes" id="UP000006898">
    <property type="component" value="Chromosome"/>
</dbReference>
<protein>
    <recommendedName>
        <fullName evidence="3">Methyltransferase</fullName>
        <ecNumber evidence="3">2.1.1.-</ecNumber>
    </recommendedName>
</protein>
<keyword evidence="2 5" id="KW-0808">Transferase</keyword>
<dbReference type="InterPro" id="IPR001091">
    <property type="entry name" value="RM_Methyltransferase"/>
</dbReference>
<reference evidence="5 6" key="1">
    <citation type="journal article" date="2010" name="Nature">
        <title>Nitrite-driven anaerobic methane oxidation by oxygenic bacteria.</title>
        <authorList>
            <person name="Ettwig K.F."/>
            <person name="Butler M.K."/>
            <person name="Le Paslier D."/>
            <person name="Pelletier E."/>
            <person name="Mangenot S."/>
            <person name="Kuypers M.M.M."/>
            <person name="Schreiber F."/>
            <person name="Dutilh B.E."/>
            <person name="Zedelius J."/>
            <person name="de Beer D."/>
            <person name="Gloerich J."/>
            <person name="Wessels H.J.C.T."/>
            <person name="van Allen T."/>
            <person name="Luesken F."/>
            <person name="Wu M."/>
            <person name="van de Pas-Schoonen K.T."/>
            <person name="Op den Camp H.J.M."/>
            <person name="Janssen-Megens E.M."/>
            <person name="Francoijs K-J."/>
            <person name="Stunnenberg H."/>
            <person name="Weissenbach J."/>
            <person name="Jetten M.S.M."/>
            <person name="Strous M."/>
        </authorList>
    </citation>
    <scope>NUCLEOTIDE SEQUENCE [LARGE SCALE GENOMIC DNA]</scope>
</reference>
<dbReference type="KEGG" id="mox:DAMO_1333"/>
<evidence type="ECO:0000313" key="6">
    <source>
        <dbReference type="Proteomes" id="UP000006898"/>
    </source>
</evidence>
<dbReference type="HOGENOM" id="CLU_024927_2_3_0"/>
<evidence type="ECO:0000256" key="1">
    <source>
        <dbReference type="ARBA" id="ARBA00022603"/>
    </source>
</evidence>
<evidence type="ECO:0000256" key="2">
    <source>
        <dbReference type="ARBA" id="ARBA00022679"/>
    </source>
</evidence>
<keyword evidence="1 5" id="KW-0489">Methyltransferase</keyword>
<dbReference type="GO" id="GO:0008170">
    <property type="term" value="F:N-methyltransferase activity"/>
    <property type="evidence" value="ECO:0007669"/>
    <property type="project" value="InterPro"/>
</dbReference>
<dbReference type="Pfam" id="PF01555">
    <property type="entry name" value="N6_N4_Mtase"/>
    <property type="match status" value="1"/>
</dbReference>
<dbReference type="InterPro" id="IPR029063">
    <property type="entry name" value="SAM-dependent_MTases_sf"/>
</dbReference>
<dbReference type="InterPro" id="IPR002941">
    <property type="entry name" value="DNA_methylase_N4/N6"/>
</dbReference>